<dbReference type="AlphaFoldDB" id="A0A7W9LAU0"/>
<feature type="region of interest" description="Disordered" evidence="1">
    <location>
        <begin position="1"/>
        <end position="400"/>
    </location>
</feature>
<feature type="compositionally biased region" description="Pro residues" evidence="1">
    <location>
        <begin position="329"/>
        <end position="343"/>
    </location>
</feature>
<evidence type="ECO:0000313" key="2">
    <source>
        <dbReference type="EMBL" id="MBB5777057.1"/>
    </source>
</evidence>
<feature type="compositionally biased region" description="Low complexity" evidence="1">
    <location>
        <begin position="263"/>
        <end position="273"/>
    </location>
</feature>
<evidence type="ECO:0000256" key="1">
    <source>
        <dbReference type="SAM" id="MobiDB-lite"/>
    </source>
</evidence>
<feature type="compositionally biased region" description="Pro residues" evidence="1">
    <location>
        <begin position="387"/>
        <end position="396"/>
    </location>
</feature>
<feature type="compositionally biased region" description="Pro residues" evidence="1">
    <location>
        <begin position="301"/>
        <end position="315"/>
    </location>
</feature>
<proteinExistence type="predicted"/>
<keyword evidence="3" id="KW-1185">Reference proteome</keyword>
<accession>A0A7W9LAU0</accession>
<dbReference type="RefSeq" id="WP_185070650.1">
    <property type="nucleotide sequence ID" value="NZ_JACHMB010000001.1"/>
</dbReference>
<gene>
    <name evidence="2" type="ORF">HD596_003813</name>
</gene>
<feature type="compositionally biased region" description="Basic and acidic residues" evidence="1">
    <location>
        <begin position="7"/>
        <end position="16"/>
    </location>
</feature>
<feature type="compositionally biased region" description="Low complexity" evidence="1">
    <location>
        <begin position="63"/>
        <end position="78"/>
    </location>
</feature>
<organism evidence="2 3">
    <name type="scientific">Nonomuraea jabiensis</name>
    <dbReference type="NCBI Taxonomy" id="882448"/>
    <lineage>
        <taxon>Bacteria</taxon>
        <taxon>Bacillati</taxon>
        <taxon>Actinomycetota</taxon>
        <taxon>Actinomycetes</taxon>
        <taxon>Streptosporangiales</taxon>
        <taxon>Streptosporangiaceae</taxon>
        <taxon>Nonomuraea</taxon>
    </lineage>
</organism>
<reference evidence="2 3" key="1">
    <citation type="submission" date="2020-08" db="EMBL/GenBank/DDBJ databases">
        <title>Sequencing the genomes of 1000 actinobacteria strains.</title>
        <authorList>
            <person name="Klenk H.-P."/>
        </authorList>
    </citation>
    <scope>NUCLEOTIDE SEQUENCE [LARGE SCALE GENOMIC DNA]</scope>
    <source>
        <strain evidence="2 3">DSM 45507</strain>
    </source>
</reference>
<name>A0A7W9LAU0_9ACTN</name>
<evidence type="ECO:0000313" key="3">
    <source>
        <dbReference type="Proteomes" id="UP000579153"/>
    </source>
</evidence>
<dbReference type="Proteomes" id="UP000579153">
    <property type="component" value="Unassembled WGS sequence"/>
</dbReference>
<protein>
    <submittedName>
        <fullName evidence="2">Uncharacterized protein</fullName>
    </submittedName>
</protein>
<feature type="compositionally biased region" description="Basic and acidic residues" evidence="1">
    <location>
        <begin position="156"/>
        <end position="168"/>
    </location>
</feature>
<feature type="compositionally biased region" description="Basic and acidic residues" evidence="1">
    <location>
        <begin position="251"/>
        <end position="262"/>
    </location>
</feature>
<feature type="compositionally biased region" description="Pro residues" evidence="1">
    <location>
        <begin position="203"/>
        <end position="217"/>
    </location>
</feature>
<comment type="caution">
    <text evidence="2">The sequence shown here is derived from an EMBL/GenBank/DDBJ whole genome shotgun (WGS) entry which is preliminary data.</text>
</comment>
<dbReference type="EMBL" id="JACHMB010000001">
    <property type="protein sequence ID" value="MBB5777057.1"/>
    <property type="molecule type" value="Genomic_DNA"/>
</dbReference>
<feature type="compositionally biased region" description="Polar residues" evidence="1">
    <location>
        <begin position="463"/>
        <end position="473"/>
    </location>
</feature>
<sequence length="637" mass="66230">MRGQEPGSEHDRREADGSAAPATPPPSFGQTSGRDVPPAFAPADEEVRGSSDDAPPAPPPAPRGETAGEAAGEAAEAGTQPSVPVLRSAPPDPGDEPPGVQPWEVAGDDAAPYDWYDDESEPTRPGGLRPPHPVAEAEDPDQTLVGRPRSTLGEQLRAEQVRAIRPWDDPEPGVWPAEPAAPGGPSWEPPPAFTAAAAGMPVWPAPPGDPHAMPPWPAATGELVAEPDNDEPGSPFDPNATQPEGLTRPAHYFDPEAARREAAQQAEVRAQPPSIADQDTPPDGFLAAPVATPEEDLAEPAVPPFPPKPTEPGTPPLSLSDPANASARPPEPGDVPVWPPNPPSEAKLPDLPFSRDTWGQKPAAPLSRPQGGSPAFPPGAFKQAPFQTPPPPPAPPGKSKRALLVTLGALALAGVATGGFFAYQAVTSPTPTTAATRPTASSEPSTGTPAAAAPSDAPDGTSILNSEQTDPQKLSLSEAFPKKKVSAAGTTFTRVKATVETSCDKAATGEFADALKEQKCSRVLRATYVDGKHRYAVTTGIAVLPDKDAAIIADQSKNLSRNVWFRPLPGADGSGGERVNIAGGYAAGMVWGRYIVFSYATYADGHTPESKEKTLPKVSGAFRDQTSLVLERRVTKG</sequence>
<feature type="region of interest" description="Disordered" evidence="1">
    <location>
        <begin position="430"/>
        <end position="473"/>
    </location>
</feature>
<feature type="compositionally biased region" description="Low complexity" evidence="1">
    <location>
        <begin position="430"/>
        <end position="462"/>
    </location>
</feature>